<comment type="caution">
    <text evidence="2">The sequence shown here is derived from an EMBL/GenBank/DDBJ whole genome shotgun (WGS) entry which is preliminary data.</text>
</comment>
<dbReference type="Proteomes" id="UP000076268">
    <property type="component" value="Unassembled WGS sequence"/>
</dbReference>
<reference evidence="2 3" key="1">
    <citation type="submission" date="2016-02" db="EMBL/GenBank/DDBJ databases">
        <title>Anaerosporomusa subterraneum gen. nov., sp. nov., a spore-forming obligate anaerobe isolated from saprolite.</title>
        <authorList>
            <person name="Choi J.K."/>
            <person name="Shah M."/>
            <person name="Yee N."/>
        </authorList>
    </citation>
    <scope>NUCLEOTIDE SEQUENCE [LARGE SCALE GENOMIC DNA]</scope>
    <source>
        <strain evidence="2 3">RU4</strain>
    </source>
</reference>
<dbReference type="OrthoDB" id="1685020at2"/>
<evidence type="ECO:0000313" key="3">
    <source>
        <dbReference type="Proteomes" id="UP000076268"/>
    </source>
</evidence>
<feature type="compositionally biased region" description="Basic and acidic residues" evidence="1">
    <location>
        <begin position="43"/>
        <end position="94"/>
    </location>
</feature>
<evidence type="ECO:0000313" key="2">
    <source>
        <dbReference type="EMBL" id="KYZ77353.1"/>
    </source>
</evidence>
<keyword evidence="3" id="KW-1185">Reference proteome</keyword>
<protein>
    <submittedName>
        <fullName evidence="2">Uncharacterized protein</fullName>
    </submittedName>
</protein>
<evidence type="ECO:0000256" key="1">
    <source>
        <dbReference type="SAM" id="MobiDB-lite"/>
    </source>
</evidence>
<feature type="region of interest" description="Disordered" evidence="1">
    <location>
        <begin position="41"/>
        <end position="94"/>
    </location>
</feature>
<dbReference type="EMBL" id="LSGP01000013">
    <property type="protein sequence ID" value="KYZ77353.1"/>
    <property type="molecule type" value="Genomic_DNA"/>
</dbReference>
<gene>
    <name evidence="2" type="ORF">AXX12_04285</name>
</gene>
<accession>A0A154BTL5</accession>
<dbReference type="AlphaFoldDB" id="A0A154BTL5"/>
<organism evidence="2 3">
    <name type="scientific">Anaerosporomusa subterranea</name>
    <dbReference type="NCBI Taxonomy" id="1794912"/>
    <lineage>
        <taxon>Bacteria</taxon>
        <taxon>Bacillati</taxon>
        <taxon>Bacillota</taxon>
        <taxon>Negativicutes</taxon>
        <taxon>Acetonemataceae</taxon>
        <taxon>Anaerosporomusa</taxon>
    </lineage>
</organism>
<sequence>MNSLTKKIVIYSMVGIMQVGFGASVIEASPFHNDGSQRIVQLDSRHHHDNERRREHAERQRRENERHEREMRRRHNESEREWHHRQERERHRHDNAMREIAAFLIGIAVGSSNN</sequence>
<proteinExistence type="predicted"/>
<dbReference type="RefSeq" id="WP_066239532.1">
    <property type="nucleotide sequence ID" value="NZ_LSGP01000013.1"/>
</dbReference>
<name>A0A154BTL5_ANASB</name>